<reference evidence="23" key="1">
    <citation type="submission" date="2018-11" db="EMBL/GenBank/DDBJ databases">
        <authorList>
            <consortium name="Genoscope - CEA"/>
            <person name="William W."/>
        </authorList>
    </citation>
    <scope>NUCLEOTIDE SEQUENCE</scope>
</reference>
<feature type="domain" description="U-box" evidence="22">
    <location>
        <begin position="876"/>
        <end position="949"/>
    </location>
</feature>
<name>A0A3P6ARL9_BRAOL</name>
<dbReference type="SUPFAM" id="SSF57850">
    <property type="entry name" value="RING/U-box"/>
    <property type="match status" value="2"/>
</dbReference>
<proteinExistence type="inferred from homology"/>
<evidence type="ECO:0000259" key="21">
    <source>
        <dbReference type="PROSITE" id="PS50104"/>
    </source>
</evidence>
<evidence type="ECO:0000256" key="8">
    <source>
        <dbReference type="ARBA" id="ARBA00022786"/>
    </source>
</evidence>
<evidence type="ECO:0000256" key="9">
    <source>
        <dbReference type="ARBA" id="ARBA00022801"/>
    </source>
</evidence>
<comment type="subcellular location">
    <subcellularLocation>
        <location evidence="2">Golgi apparatus membrane</location>
        <topology evidence="2">Single-pass type II membrane protein</topology>
    </subcellularLocation>
</comment>
<evidence type="ECO:0000256" key="20">
    <source>
        <dbReference type="SAM" id="Phobius"/>
    </source>
</evidence>
<keyword evidence="20" id="KW-0472">Membrane</keyword>
<dbReference type="PROSITE" id="PS50104">
    <property type="entry name" value="TIR"/>
    <property type="match status" value="1"/>
</dbReference>
<dbReference type="PROSITE" id="PS51698">
    <property type="entry name" value="U_BOX"/>
    <property type="match status" value="2"/>
</dbReference>
<keyword evidence="20" id="KW-1133">Transmembrane helix</keyword>
<feature type="transmembrane region" description="Helical" evidence="20">
    <location>
        <begin position="1370"/>
        <end position="1389"/>
    </location>
</feature>
<dbReference type="EC" id="3.6.1.5" evidence="5"/>
<dbReference type="GO" id="GO:0061630">
    <property type="term" value="F:ubiquitin protein ligase activity"/>
    <property type="evidence" value="ECO:0007669"/>
    <property type="project" value="UniProtKB-EC"/>
</dbReference>
<dbReference type="Pfam" id="PF01582">
    <property type="entry name" value="TIR"/>
    <property type="match status" value="1"/>
</dbReference>
<evidence type="ECO:0000256" key="10">
    <source>
        <dbReference type="ARBA" id="ARBA00023027"/>
    </source>
</evidence>
<evidence type="ECO:0000256" key="3">
    <source>
        <dbReference type="ARBA" id="ARBA00004906"/>
    </source>
</evidence>
<dbReference type="Gene3D" id="3.40.50.10140">
    <property type="entry name" value="Toll/interleukin-1 receptor homology (TIR) domain"/>
    <property type="match status" value="1"/>
</dbReference>
<sequence>MASSSSLSCGSLYDVFLSFRGEDVRKGFLSHVVREFKSKGISLFIDNEMERGQSVGPTLVGAIRQSRVAIVLLSRNYASSSWCLDELVEIMKCREDDQQRVITIFYEVDPSDVRHQVGDFGKAFEKTCSGKAEGVTHVWRQALKEVAGIAGYASSNWFVHELSFLFTVDDDKASKVKGCGVRILEVFDGKETEYEEYVDTNIKANNENADNDDEEDEGGDGSESAVDDDVEEGIEDDVDDNDPGFSDAVIDINIEAHNETEEGKESGRDEGAETRSRKRMRRQKKNILKTEKLTVSSSLLSLLLTETSRLLLFSPNSRVSRFLNFALSMEESTAESTVATADALRLELKKTMTEILDDGGVSDDRVETDGALVAVGEAVRILNRLREVESKMRESVTSSSSLASLLEVPKEFKCMLSRAIMSEPVVIASGQTYEKRYIQQWLMYKVTCPKTKEVLSHRLWSPNHVIAELITQWCEDNKYDLPKPSDAPIGLFPDDIDLLLERISSPSSVEDQTGAANELRRQTKRFADVTAFFVAEIPDSITRLLTPLSALGEAIDSNPGLQKDIITALLYISSLEKNKTAVAQHPLAIPLLTKSLKQGTAKTRRNSANALWELSKLDSNKIIIGNLETLEALVHVIKEDHFTAAIGAAYAVFQLCFIPENRDKVVSEGLVPALINRIKERSFVYIYVALLSLMTIHKGVIEEMEDLGFVDDMCSILRNTSCSVTEENGVSIVLLRMCGLNTGDRDRERTRLKLIKEEEDKYSTFTKFATQGSQCAVAEAEAVFVYSNRRSMEESTAESTAANADTLKVELKKLLIEILSNGGGEIEDRGESDASSGVLKAIDEAIRLLNRLREVESKKPESDIPSSSSSQSPKVEVPKEFKCILSNAIMIDPVTIASGNTYEKSYITELLKHAPKCPKTNEVLSHSLCTPNHLLDELITKWCIDNGYDRLKPPHEVVTELSRDGIESLLQRISSPSSDEDQNEAAKEIRCQTNKFPSVRNRFVALHPGAITTLIRPLSNFITKPELRENIITALFNISIVMENKKAIAQTDNVVGELRFSLSCGTMESRRNSASTFLSLLAIDSNKEIIGSKLMLIGLGSLIGEGETVTSLVAGSVVYQLCQDLKYREMATSAGVVPALMGKIEAGSYAAEFLIVLALLTTYERGVKEMEKRPEFIKHLFSILRKRSCLMSCENAVLIVINMWNLGRVAIVNEEENKHATFAMLRKEESSVSLATNADMVLQWLKVYGTGKAPAIESRRRSFKVKSKLLAPDQFALINPSFDLDPLQDPPQTTAPSGTGNGKIRYRSPSSPELMESGTAAVSSSGHHSPSHSSESHQGLLSVDGGKTTTAKRGIGRHESITDKIQRHRGILLLISVAILLIGLVLLLMPGRSTSDAVVEEYTVLNRKGGPNSRPPKNYAVIFDAGSSGSRVHVYCFDRNLDLLPLGNELELFVQRMFLIDACRSCDVSLIQFVMVIRGTFVLFKLTYISLDVRLIQFLMVNSWYICVLKPGLSAYPTDPRQAANSLVSLLDKAEASVPRELRPKTPVRVGATAGLRTLGHEASENILQAVVKELLRDRSMLKTEANAVTVLDGTQEGAYQWVTINYLLRNLGKPYSDTVGVVDLGGGSVQMAYAISEEDAATAPKPLEGEDSYVREMYLKGRKYFLYVHSYLHYGLLAARAEILKVSEDSNNPCIVAGYDGTYKYGGDGFKAAAVQSGASLNECRRLTVNALKVNDTLCTHMKCTFGGVWNGGRGGGQKNMFVASFFFDRAAEAGFVDPKQPVATVRPIDFEKAAKKACSMKMDEGKSKFPRVEEDNLPYLCMDLVYQYTLLVDGFGLEPSQTITLVKKVKYGEHAVEAAWPLGSAIEAVSSP</sequence>
<dbReference type="GO" id="GO:0017110">
    <property type="term" value="F:nucleoside diphosphate phosphatase activity"/>
    <property type="evidence" value="ECO:0007669"/>
    <property type="project" value="TreeGrafter"/>
</dbReference>
<dbReference type="UniPathway" id="UPA00143"/>
<dbReference type="GO" id="GO:0016567">
    <property type="term" value="P:protein ubiquitination"/>
    <property type="evidence" value="ECO:0007669"/>
    <property type="project" value="UniProtKB-UniPathway"/>
</dbReference>
<feature type="domain" description="TIR" evidence="21">
    <location>
        <begin position="11"/>
        <end position="166"/>
    </location>
</feature>
<dbReference type="PANTHER" id="PTHR11782:SF89">
    <property type="entry name" value="APYRASE 2"/>
    <property type="match status" value="1"/>
</dbReference>
<dbReference type="EC" id="2.3.2.27" evidence="6"/>
<dbReference type="FunFam" id="3.40.50.10140:FF:000007">
    <property type="entry name" value="Disease resistance protein (TIR-NBS-LRR class)"/>
    <property type="match status" value="1"/>
</dbReference>
<keyword evidence="7" id="KW-0808">Transferase</keyword>
<dbReference type="CDD" id="cd24041">
    <property type="entry name" value="ASKHA_NBD_AtAPY1-like"/>
    <property type="match status" value="1"/>
</dbReference>
<dbReference type="GO" id="GO:0009134">
    <property type="term" value="P:nucleoside diphosphate catabolic process"/>
    <property type="evidence" value="ECO:0007669"/>
    <property type="project" value="TreeGrafter"/>
</dbReference>
<dbReference type="InterPro" id="IPR000407">
    <property type="entry name" value="GDA1_CD39_NTPase"/>
</dbReference>
<feature type="region of interest" description="Disordered" evidence="19">
    <location>
        <begin position="255"/>
        <end position="283"/>
    </location>
</feature>
<protein>
    <recommendedName>
        <fullName evidence="13">ATP-diphosphatase</fullName>
        <ecNumber evidence="6">2.3.2.27</ecNumber>
        <ecNumber evidence="5">3.6.1.5</ecNumber>
    </recommendedName>
    <alternativeName>
        <fullName evidence="14">ATP-diphosphohydrolase</fullName>
    </alternativeName>
    <alternativeName>
        <fullName evidence="11">Adenosine diphosphatase</fullName>
    </alternativeName>
    <alternativeName>
        <fullName evidence="12">NTPDase</fullName>
    </alternativeName>
</protein>
<evidence type="ECO:0000256" key="12">
    <source>
        <dbReference type="ARBA" id="ARBA00031370"/>
    </source>
</evidence>
<comment type="similarity">
    <text evidence="4 18">Belongs to the GDA1/CD39 NTPase family.</text>
</comment>
<evidence type="ECO:0000256" key="4">
    <source>
        <dbReference type="ARBA" id="ARBA00009283"/>
    </source>
</evidence>
<comment type="pathway">
    <text evidence="3">Protein modification; protein ubiquitination.</text>
</comment>
<keyword evidence="10" id="KW-0520">NAD</keyword>
<dbReference type="InterPro" id="IPR000157">
    <property type="entry name" value="TIR_dom"/>
</dbReference>
<organism evidence="23">
    <name type="scientific">Brassica oleracea</name>
    <name type="common">Wild cabbage</name>
    <dbReference type="NCBI Taxonomy" id="3712"/>
    <lineage>
        <taxon>Eukaryota</taxon>
        <taxon>Viridiplantae</taxon>
        <taxon>Streptophyta</taxon>
        <taxon>Embryophyta</taxon>
        <taxon>Tracheophyta</taxon>
        <taxon>Spermatophyta</taxon>
        <taxon>Magnoliopsida</taxon>
        <taxon>eudicotyledons</taxon>
        <taxon>Gunneridae</taxon>
        <taxon>Pentapetalae</taxon>
        <taxon>rosids</taxon>
        <taxon>malvids</taxon>
        <taxon>Brassicales</taxon>
        <taxon>Brassicaceae</taxon>
        <taxon>Brassiceae</taxon>
        <taxon>Brassica</taxon>
    </lineage>
</organism>
<keyword evidence="8" id="KW-0833">Ubl conjugation pathway</keyword>
<keyword evidence="9 18" id="KW-0378">Hydrolase</keyword>
<dbReference type="InterPro" id="IPR035897">
    <property type="entry name" value="Toll_tir_struct_dom_sf"/>
</dbReference>
<accession>A0A3P6ARL9</accession>
<evidence type="ECO:0000313" key="23">
    <source>
        <dbReference type="EMBL" id="VDC86758.1"/>
    </source>
</evidence>
<dbReference type="GO" id="GO:0004050">
    <property type="term" value="F:apyrase activity"/>
    <property type="evidence" value="ECO:0007669"/>
    <property type="project" value="UniProtKB-EC"/>
</dbReference>
<comment type="catalytic activity">
    <reaction evidence="15">
        <text>a ribonucleoside 5'-triphosphate + 2 H2O = a ribonucleoside 5'-phosphate + 2 phosphate + 2 H(+)</text>
        <dbReference type="Rhea" id="RHEA:36795"/>
        <dbReference type="ChEBI" id="CHEBI:15377"/>
        <dbReference type="ChEBI" id="CHEBI:15378"/>
        <dbReference type="ChEBI" id="CHEBI:43474"/>
        <dbReference type="ChEBI" id="CHEBI:58043"/>
        <dbReference type="ChEBI" id="CHEBI:61557"/>
        <dbReference type="EC" id="3.6.1.5"/>
    </reaction>
</comment>
<dbReference type="SUPFAM" id="SSF52200">
    <property type="entry name" value="Toll/Interleukin receptor TIR domain"/>
    <property type="match status" value="1"/>
</dbReference>
<dbReference type="FunFam" id="3.30.420.150:FF:000008">
    <property type="entry name" value="Apyrase 1"/>
    <property type="match status" value="1"/>
</dbReference>
<evidence type="ECO:0000256" key="11">
    <source>
        <dbReference type="ARBA" id="ARBA00030084"/>
    </source>
</evidence>
<dbReference type="Pfam" id="PF04564">
    <property type="entry name" value="U-box"/>
    <property type="match status" value="2"/>
</dbReference>
<gene>
    <name evidence="23" type="ORF">BOLC3T13506H</name>
</gene>
<dbReference type="SUPFAM" id="SSF48371">
    <property type="entry name" value="ARM repeat"/>
    <property type="match status" value="2"/>
</dbReference>
<keyword evidence="17" id="KW-0067">ATP-binding</keyword>
<comment type="catalytic activity">
    <reaction evidence="1">
        <text>S-ubiquitinyl-[E2 ubiquitin-conjugating enzyme]-L-cysteine + [acceptor protein]-L-lysine = [E2 ubiquitin-conjugating enzyme]-L-cysteine + N(6)-ubiquitinyl-[acceptor protein]-L-lysine.</text>
        <dbReference type="EC" id="2.3.2.27"/>
    </reaction>
</comment>
<evidence type="ECO:0000256" key="2">
    <source>
        <dbReference type="ARBA" id="ARBA00004323"/>
    </source>
</evidence>
<feature type="region of interest" description="Disordered" evidence="19">
    <location>
        <begin position="1282"/>
        <end position="1355"/>
    </location>
</feature>
<dbReference type="Gene3D" id="3.30.420.40">
    <property type="match status" value="2"/>
</dbReference>
<keyword evidence="17" id="KW-0547">Nucleotide-binding</keyword>
<dbReference type="Gene3D" id="1.25.10.10">
    <property type="entry name" value="Leucine-rich Repeat Variant"/>
    <property type="match status" value="2"/>
</dbReference>
<feature type="compositionally biased region" description="Low complexity" evidence="19">
    <location>
        <begin position="1323"/>
        <end position="1337"/>
    </location>
</feature>
<evidence type="ECO:0000256" key="19">
    <source>
        <dbReference type="SAM" id="MobiDB-lite"/>
    </source>
</evidence>
<dbReference type="PROSITE" id="PS01238">
    <property type="entry name" value="GDA1_CD39_NTPASE"/>
    <property type="match status" value="1"/>
</dbReference>
<evidence type="ECO:0000256" key="5">
    <source>
        <dbReference type="ARBA" id="ARBA00012148"/>
    </source>
</evidence>
<dbReference type="InterPro" id="IPR045210">
    <property type="entry name" value="RING-Ubox_PUB"/>
</dbReference>
<dbReference type="InterPro" id="IPR003613">
    <property type="entry name" value="Ubox_domain"/>
</dbReference>
<feature type="region of interest" description="Disordered" evidence="19">
    <location>
        <begin position="201"/>
        <end position="227"/>
    </location>
</feature>
<evidence type="ECO:0000256" key="18">
    <source>
        <dbReference type="RuleBase" id="RU003833"/>
    </source>
</evidence>
<evidence type="ECO:0000256" key="15">
    <source>
        <dbReference type="ARBA" id="ARBA00049175"/>
    </source>
</evidence>
<feature type="binding site" evidence="17">
    <location>
        <begin position="1627"/>
        <end position="1631"/>
    </location>
    <ligand>
        <name>ATP</name>
        <dbReference type="ChEBI" id="CHEBI:30616"/>
    </ligand>
</feature>
<dbReference type="SMR" id="A0A3P6ARL9"/>
<evidence type="ECO:0000256" key="1">
    <source>
        <dbReference type="ARBA" id="ARBA00000900"/>
    </source>
</evidence>
<dbReference type="EMBL" id="LR031872">
    <property type="protein sequence ID" value="VDC86758.1"/>
    <property type="molecule type" value="Genomic_DNA"/>
</dbReference>
<dbReference type="GO" id="GO:0005524">
    <property type="term" value="F:ATP binding"/>
    <property type="evidence" value="ECO:0007669"/>
    <property type="project" value="UniProtKB-KW"/>
</dbReference>
<dbReference type="Pfam" id="PF01150">
    <property type="entry name" value="GDA1_CD39"/>
    <property type="match status" value="1"/>
</dbReference>
<dbReference type="PANTHER" id="PTHR11782">
    <property type="entry name" value="ADENOSINE/GUANOSINE DIPHOSPHATASE"/>
    <property type="match status" value="1"/>
</dbReference>
<keyword evidence="20" id="KW-0812">Transmembrane</keyword>
<dbReference type="GO" id="GO:0000139">
    <property type="term" value="C:Golgi membrane"/>
    <property type="evidence" value="ECO:0007669"/>
    <property type="project" value="UniProtKB-SubCell"/>
</dbReference>
<dbReference type="GO" id="GO:0007165">
    <property type="term" value="P:signal transduction"/>
    <property type="evidence" value="ECO:0007669"/>
    <property type="project" value="InterPro"/>
</dbReference>
<dbReference type="InterPro" id="IPR016024">
    <property type="entry name" value="ARM-type_fold"/>
</dbReference>
<dbReference type="CDD" id="cd16664">
    <property type="entry name" value="RING-Ubox_PUB"/>
    <property type="match status" value="2"/>
</dbReference>
<evidence type="ECO:0000256" key="16">
    <source>
        <dbReference type="PIRSR" id="PIRSR600407-1"/>
    </source>
</evidence>
<dbReference type="InterPro" id="IPR011989">
    <property type="entry name" value="ARM-like"/>
</dbReference>
<evidence type="ECO:0000256" key="7">
    <source>
        <dbReference type="ARBA" id="ARBA00022679"/>
    </source>
</evidence>
<feature type="compositionally biased region" description="Acidic residues" evidence="19">
    <location>
        <begin position="209"/>
        <end position="227"/>
    </location>
</feature>
<dbReference type="Gene3D" id="3.30.420.150">
    <property type="entry name" value="Exopolyphosphatase. Domain 2"/>
    <property type="match status" value="1"/>
</dbReference>
<feature type="domain" description="U-box" evidence="22">
    <location>
        <begin position="407"/>
        <end position="480"/>
    </location>
</feature>
<dbReference type="InterPro" id="IPR013083">
    <property type="entry name" value="Znf_RING/FYVE/PHD"/>
</dbReference>
<evidence type="ECO:0000256" key="17">
    <source>
        <dbReference type="PIRSR" id="PIRSR600407-2"/>
    </source>
</evidence>
<evidence type="ECO:0000256" key="14">
    <source>
        <dbReference type="ARBA" id="ARBA00032306"/>
    </source>
</evidence>
<evidence type="ECO:0000256" key="13">
    <source>
        <dbReference type="ARBA" id="ARBA00031428"/>
    </source>
</evidence>
<feature type="active site" description="Proton acceptor" evidence="16">
    <location>
        <position position="1597"/>
    </location>
</feature>
<evidence type="ECO:0000256" key="6">
    <source>
        <dbReference type="ARBA" id="ARBA00012483"/>
    </source>
</evidence>
<dbReference type="SMART" id="SM00255">
    <property type="entry name" value="TIR"/>
    <property type="match status" value="1"/>
</dbReference>
<dbReference type="SMART" id="SM00504">
    <property type="entry name" value="Ubox"/>
    <property type="match status" value="2"/>
</dbReference>
<evidence type="ECO:0000259" key="22">
    <source>
        <dbReference type="PROSITE" id="PS51698"/>
    </source>
</evidence>
<feature type="compositionally biased region" description="Basic and acidic residues" evidence="19">
    <location>
        <begin position="255"/>
        <end position="275"/>
    </location>
</feature>
<dbReference type="Gene3D" id="3.30.40.10">
    <property type="entry name" value="Zinc/RING finger domain, C3HC4 (zinc finger)"/>
    <property type="match status" value="2"/>
</dbReference>